<evidence type="ECO:0000313" key="2">
    <source>
        <dbReference type="Proteomes" id="UP000622475"/>
    </source>
</evidence>
<keyword evidence="2" id="KW-1185">Reference proteome</keyword>
<dbReference type="AlphaFoldDB" id="A0A929KX71"/>
<protein>
    <recommendedName>
        <fullName evidence="3">Antitoxin component YwqK of YwqJK toxin-antitoxin module</fullName>
    </recommendedName>
</protein>
<name>A0A929KX71_9SPHI</name>
<dbReference type="SUPFAM" id="SSF50242">
    <property type="entry name" value="TIMP-like"/>
    <property type="match status" value="1"/>
</dbReference>
<evidence type="ECO:0008006" key="3">
    <source>
        <dbReference type="Google" id="ProtNLM"/>
    </source>
</evidence>
<gene>
    <name evidence="1" type="ORF">IRJ16_01540</name>
</gene>
<dbReference type="Proteomes" id="UP000622475">
    <property type="component" value="Unassembled WGS sequence"/>
</dbReference>
<proteinExistence type="predicted"/>
<evidence type="ECO:0000313" key="1">
    <source>
        <dbReference type="EMBL" id="MBE9660554.1"/>
    </source>
</evidence>
<sequence>MKLLLTLLCSFITTQAYCCWCEGIKPFKNKEDLKGYQAIALVRIDDLGPVDSGRITLRKTPNVKVTVLEQFKGEPTTLFVDPGFNTTCNLGLEVGEVWLFFGIVYEGKMSVFSCDHTTKYQDADGYRDWFNTYTMEKLALLRDIYQHPSSTVLSKILCPNGKTEVSQHFKNGRLDGKRNIWYPTGIPFITEEFNNGIRTGHRLIYSPSGQLIRDVTYRDNLIAKAVSYLDTGEASERIKMRIMLAFDHKDSLFNIHQLDSMRTVNGRDKQLQQVYEYSADGRSYIRKSYKVTEGMSLEERLDMKEEVYEIRVYYPNGNLKLHRTSYNKLNQEIERSYANNGTSKEVAGNCGQCKVIFNKDASPAGAPERIFLQ</sequence>
<dbReference type="RefSeq" id="WP_194109750.1">
    <property type="nucleotide sequence ID" value="NZ_JADFFL010000001.1"/>
</dbReference>
<comment type="caution">
    <text evidence="1">The sequence shown here is derived from an EMBL/GenBank/DDBJ whole genome shotgun (WGS) entry which is preliminary data.</text>
</comment>
<dbReference type="Gene3D" id="2.20.110.10">
    <property type="entry name" value="Histone H3 K4-specific methyltransferase SET7/9 N-terminal domain"/>
    <property type="match status" value="1"/>
</dbReference>
<reference evidence="1" key="1">
    <citation type="submission" date="2020-10" db="EMBL/GenBank/DDBJ databases">
        <title>Mucilaginibacter mali sp. nov., isolated from rhizosphere soil of apple orchard.</title>
        <authorList>
            <person name="Lee J.-S."/>
            <person name="Kim H.S."/>
            <person name="Kim J.-S."/>
        </authorList>
    </citation>
    <scope>NUCLEOTIDE SEQUENCE</scope>
    <source>
        <strain evidence="1">KCTC 22746</strain>
    </source>
</reference>
<dbReference type="EMBL" id="JADFFL010000001">
    <property type="protein sequence ID" value="MBE9660554.1"/>
    <property type="molecule type" value="Genomic_DNA"/>
</dbReference>
<accession>A0A929KX71</accession>
<dbReference type="InterPro" id="IPR008993">
    <property type="entry name" value="TIMP-like_OB-fold"/>
</dbReference>
<organism evidence="1 2">
    <name type="scientific">Mucilaginibacter myungsuensis</name>
    <dbReference type="NCBI Taxonomy" id="649104"/>
    <lineage>
        <taxon>Bacteria</taxon>
        <taxon>Pseudomonadati</taxon>
        <taxon>Bacteroidota</taxon>
        <taxon>Sphingobacteriia</taxon>
        <taxon>Sphingobacteriales</taxon>
        <taxon>Sphingobacteriaceae</taxon>
        <taxon>Mucilaginibacter</taxon>
    </lineage>
</organism>
<dbReference type="SUPFAM" id="SSF82185">
    <property type="entry name" value="Histone H3 K4-specific methyltransferase SET7/9 N-terminal domain"/>
    <property type="match status" value="1"/>
</dbReference>